<name>A0A9N8DWH8_9STRA</name>
<dbReference type="AlphaFoldDB" id="A0A9N8DWH8"/>
<protein>
    <submittedName>
        <fullName evidence="1">Uncharacterized protein</fullName>
    </submittedName>
</protein>
<gene>
    <name evidence="1" type="ORF">SEMRO_429_G141000.1</name>
</gene>
<evidence type="ECO:0000313" key="1">
    <source>
        <dbReference type="EMBL" id="CAB9510273.1"/>
    </source>
</evidence>
<accession>A0A9N8DWH8</accession>
<sequence length="259" mass="29562">MDDVVTSIYALLNEKSHHSNLRVVQVVREDVVDLNDRAVGYMLKHDFQSALQTLQRALAHIMALQAHPQALKQRQVHVSSVHKNDETSIASISLGNSHHVKSEPFDGIFLFFNRAMVIPHHCDFDLYCPKDQSRALAAVLYNIALVYHMEAIRCGQHQTTLLNHALHYYGFAYRTIESAAPQYGFQDVLVLLLALFNNMGHAHSMLLDNVDLTRQCLQWMQSTFANPRVKRQLFPEDYQFFFQYISVAASRQLLLAPAA</sequence>
<dbReference type="Proteomes" id="UP001153069">
    <property type="component" value="Unassembled WGS sequence"/>
</dbReference>
<keyword evidence="2" id="KW-1185">Reference proteome</keyword>
<reference evidence="1" key="1">
    <citation type="submission" date="2020-06" db="EMBL/GenBank/DDBJ databases">
        <authorList>
            <consortium name="Plant Systems Biology data submission"/>
        </authorList>
    </citation>
    <scope>NUCLEOTIDE SEQUENCE</scope>
    <source>
        <strain evidence="1">D6</strain>
    </source>
</reference>
<organism evidence="1 2">
    <name type="scientific">Seminavis robusta</name>
    <dbReference type="NCBI Taxonomy" id="568900"/>
    <lineage>
        <taxon>Eukaryota</taxon>
        <taxon>Sar</taxon>
        <taxon>Stramenopiles</taxon>
        <taxon>Ochrophyta</taxon>
        <taxon>Bacillariophyta</taxon>
        <taxon>Bacillariophyceae</taxon>
        <taxon>Bacillariophycidae</taxon>
        <taxon>Naviculales</taxon>
        <taxon>Naviculaceae</taxon>
        <taxon>Seminavis</taxon>
    </lineage>
</organism>
<comment type="caution">
    <text evidence="1">The sequence shown here is derived from an EMBL/GenBank/DDBJ whole genome shotgun (WGS) entry which is preliminary data.</text>
</comment>
<proteinExistence type="predicted"/>
<evidence type="ECO:0000313" key="2">
    <source>
        <dbReference type="Proteomes" id="UP001153069"/>
    </source>
</evidence>
<dbReference type="OrthoDB" id="54819at2759"/>
<dbReference type="EMBL" id="CAICTM010000428">
    <property type="protein sequence ID" value="CAB9510273.1"/>
    <property type="molecule type" value="Genomic_DNA"/>
</dbReference>